<proteinExistence type="predicted"/>
<dbReference type="Proteomes" id="UP000632377">
    <property type="component" value="Unassembled WGS sequence"/>
</dbReference>
<name>A0ABS1TG85_9CLOT</name>
<keyword evidence="4" id="KW-1185">Reference proteome</keyword>
<gene>
    <name evidence="3" type="ORF">JK636_21565</name>
</gene>
<dbReference type="Gene3D" id="2.30.40.10">
    <property type="entry name" value="Urease, subunit C, domain 1"/>
    <property type="match status" value="1"/>
</dbReference>
<dbReference type="SUPFAM" id="SSF51338">
    <property type="entry name" value="Composite domain of metallo-dependent hydrolases"/>
    <property type="match status" value="1"/>
</dbReference>
<comment type="caution">
    <text evidence="3">The sequence shown here is derived from an EMBL/GenBank/DDBJ whole genome shotgun (WGS) entry which is preliminary data.</text>
</comment>
<dbReference type="NCBIfam" id="NF005557">
    <property type="entry name" value="PRK07228.1"/>
    <property type="match status" value="1"/>
</dbReference>
<dbReference type="InterPro" id="IPR032466">
    <property type="entry name" value="Metal_Hydrolase"/>
</dbReference>
<accession>A0ABS1TG85</accession>
<dbReference type="InterPro" id="IPR006680">
    <property type="entry name" value="Amidohydro-rel"/>
</dbReference>
<dbReference type="EMBL" id="JAESWC010000018">
    <property type="protein sequence ID" value="MBL4938305.1"/>
    <property type="molecule type" value="Genomic_DNA"/>
</dbReference>
<dbReference type="PANTHER" id="PTHR43794">
    <property type="entry name" value="AMINOHYDROLASE SSNA-RELATED"/>
    <property type="match status" value="1"/>
</dbReference>
<evidence type="ECO:0000313" key="4">
    <source>
        <dbReference type="Proteomes" id="UP000632377"/>
    </source>
</evidence>
<dbReference type="PANTHER" id="PTHR43794:SF11">
    <property type="entry name" value="AMIDOHYDROLASE-RELATED DOMAIN-CONTAINING PROTEIN"/>
    <property type="match status" value="1"/>
</dbReference>
<dbReference type="RefSeq" id="WP_202751028.1">
    <property type="nucleotide sequence ID" value="NZ_JAESWC010000018.1"/>
</dbReference>
<keyword evidence="1" id="KW-0378">Hydrolase</keyword>
<reference evidence="3 4" key="1">
    <citation type="submission" date="2021-01" db="EMBL/GenBank/DDBJ databases">
        <title>Genome public.</title>
        <authorList>
            <person name="Liu C."/>
            <person name="Sun Q."/>
        </authorList>
    </citation>
    <scope>NUCLEOTIDE SEQUENCE [LARGE SCALE GENOMIC DNA]</scope>
    <source>
        <strain evidence="3 4">YIM B02515</strain>
    </source>
</reference>
<dbReference type="CDD" id="cd01298">
    <property type="entry name" value="ATZ_TRZ_like"/>
    <property type="match status" value="1"/>
</dbReference>
<dbReference type="Gene3D" id="3.20.20.140">
    <property type="entry name" value="Metal-dependent hydrolases"/>
    <property type="match status" value="1"/>
</dbReference>
<feature type="domain" description="Amidohydrolase-related" evidence="2">
    <location>
        <begin position="54"/>
        <end position="411"/>
    </location>
</feature>
<protein>
    <submittedName>
        <fullName evidence="3">5'-deoxyadenosine deaminase</fullName>
    </submittedName>
</protein>
<evidence type="ECO:0000259" key="2">
    <source>
        <dbReference type="Pfam" id="PF01979"/>
    </source>
</evidence>
<dbReference type="InterPro" id="IPR011059">
    <property type="entry name" value="Metal-dep_hydrolase_composite"/>
</dbReference>
<sequence length="445" mass="50252">MRILIKNAYILTMDEKLSKFKGNISIKEDKIEKISKSEIEGIFDKVIDAEGKVAMPGFVQPHIHLCQTLFRGLADDMELMDWLKYRIWPLEGAHDEESIYYSAKLGLSELIKSGTTSIVDMETVHHTDNAIQAIYESGIRALTGKVMMDYGSDVPKSLMENWQSSVYESTELLKKWHGKDDGRIEYAFAPRFVVSCSEDLLLEVSRLSKKYGVKVHTHASENRGEIEFVEQDRGMTNIAYLKKIGLLDENLILAHCIWLYDEEIELIRNSKTKIVHCPSSNLKLASGVAKIPELLNYGIDIGLASDGPPCSNNLDAFMEMRLSSLIQKVRLGPKAMDCNTVLYMATMGGAKVMGKEKEIGSIEKGKKADIILLDLNKVYNAPSFKDNVESQIVFSGKAENVDTTIINGKILMEERKLLYMHEEDIIKNCNRAIERVWNRGGISWN</sequence>
<dbReference type="SUPFAM" id="SSF51556">
    <property type="entry name" value="Metallo-dependent hydrolases"/>
    <property type="match status" value="1"/>
</dbReference>
<dbReference type="InterPro" id="IPR050287">
    <property type="entry name" value="MTA/SAH_deaminase"/>
</dbReference>
<dbReference type="Pfam" id="PF01979">
    <property type="entry name" value="Amidohydro_1"/>
    <property type="match status" value="1"/>
</dbReference>
<evidence type="ECO:0000313" key="3">
    <source>
        <dbReference type="EMBL" id="MBL4938305.1"/>
    </source>
</evidence>
<organism evidence="3 4">
    <name type="scientific">Clostridium rhizosphaerae</name>
    <dbReference type="NCBI Taxonomy" id="2803861"/>
    <lineage>
        <taxon>Bacteria</taxon>
        <taxon>Bacillati</taxon>
        <taxon>Bacillota</taxon>
        <taxon>Clostridia</taxon>
        <taxon>Eubacteriales</taxon>
        <taxon>Clostridiaceae</taxon>
        <taxon>Clostridium</taxon>
    </lineage>
</organism>
<evidence type="ECO:0000256" key="1">
    <source>
        <dbReference type="ARBA" id="ARBA00022801"/>
    </source>
</evidence>